<feature type="domain" description="Peptidase S1" evidence="6">
    <location>
        <begin position="70"/>
        <end position="316"/>
    </location>
</feature>
<evidence type="ECO:0000256" key="5">
    <source>
        <dbReference type="SAM" id="SignalP"/>
    </source>
</evidence>
<keyword evidence="2" id="KW-0378">Hydrolase</keyword>
<feature type="signal peptide" evidence="5">
    <location>
        <begin position="1"/>
        <end position="20"/>
    </location>
</feature>
<evidence type="ECO:0000256" key="4">
    <source>
        <dbReference type="ARBA" id="ARBA00023157"/>
    </source>
</evidence>
<proteinExistence type="predicted"/>
<keyword evidence="3" id="KW-0720">Serine protease</keyword>
<dbReference type="RefSeq" id="XP_020915915.1">
    <property type="nucleotide sequence ID" value="XM_021060256.2"/>
</dbReference>
<dbReference type="GO" id="GO:0004252">
    <property type="term" value="F:serine-type endopeptidase activity"/>
    <property type="evidence" value="ECO:0007669"/>
    <property type="project" value="InterPro"/>
</dbReference>
<evidence type="ECO:0000256" key="1">
    <source>
        <dbReference type="ARBA" id="ARBA00022670"/>
    </source>
</evidence>
<keyword evidence="8" id="KW-1185">Reference proteome</keyword>
<dbReference type="GO" id="GO:0006508">
    <property type="term" value="P:proteolysis"/>
    <property type="evidence" value="ECO:0007669"/>
    <property type="project" value="UniProtKB-KW"/>
</dbReference>
<dbReference type="InterPro" id="IPR043504">
    <property type="entry name" value="Peptidase_S1_PA_chymotrypsin"/>
</dbReference>
<dbReference type="Proteomes" id="UP000887567">
    <property type="component" value="Unplaced"/>
</dbReference>
<dbReference type="PANTHER" id="PTHR24252">
    <property type="entry name" value="ACROSIN-RELATED"/>
    <property type="match status" value="1"/>
</dbReference>
<dbReference type="Gene3D" id="2.40.10.10">
    <property type="entry name" value="Trypsin-like serine proteases"/>
    <property type="match status" value="1"/>
</dbReference>
<name>A0A913Y8P0_EXADI</name>
<reference evidence="7" key="1">
    <citation type="submission" date="2022-11" db="UniProtKB">
        <authorList>
            <consortium name="EnsemblMetazoa"/>
        </authorList>
    </citation>
    <scope>IDENTIFICATION</scope>
</reference>
<evidence type="ECO:0000259" key="6">
    <source>
        <dbReference type="PROSITE" id="PS50240"/>
    </source>
</evidence>
<dbReference type="PANTHER" id="PTHR24252:SF7">
    <property type="entry name" value="HYALIN"/>
    <property type="match status" value="1"/>
</dbReference>
<dbReference type="PRINTS" id="PR00722">
    <property type="entry name" value="CHYMOTRYPSIN"/>
</dbReference>
<evidence type="ECO:0000256" key="2">
    <source>
        <dbReference type="ARBA" id="ARBA00022801"/>
    </source>
</evidence>
<dbReference type="GeneID" id="110253354"/>
<dbReference type="PROSITE" id="PS00134">
    <property type="entry name" value="TRYPSIN_HIS"/>
    <property type="match status" value="1"/>
</dbReference>
<feature type="chain" id="PRO_5036860179" description="Peptidase S1 domain-containing protein" evidence="5">
    <location>
        <begin position="21"/>
        <end position="318"/>
    </location>
</feature>
<dbReference type="KEGG" id="epa:110253354"/>
<dbReference type="InterPro" id="IPR009003">
    <property type="entry name" value="Peptidase_S1_PA"/>
</dbReference>
<dbReference type="OrthoDB" id="9425590at2759"/>
<dbReference type="Pfam" id="PF00089">
    <property type="entry name" value="Trypsin"/>
    <property type="match status" value="1"/>
</dbReference>
<protein>
    <recommendedName>
        <fullName evidence="6">Peptidase S1 domain-containing protein</fullName>
    </recommendedName>
</protein>
<dbReference type="CDD" id="cd00190">
    <property type="entry name" value="Tryp_SPc"/>
    <property type="match status" value="1"/>
</dbReference>
<keyword evidence="5" id="KW-0732">Signal</keyword>
<sequence>MKSLWFITFLVAVGVWKTESQYPGVFDEETEGDAGIWRGSRVLRGPKPLKRSEKICGKRFLNKKDQDKRIVGGEESKQGSWPWQIALFINGTHYCGGSLINDMWVVTAGHCVAWPHDNTDHPEYFTVKLGEHKLREFEEYEKSRNVEKIVLHPGYVLKYLDATGNSYYLDNDIALLKLSSPIKFDKFIRPICLLKNNMRFEWGEECYVTGWGHTKYQGSQPDALREAKVKLVSNEVCNLEKSYGGRVHDVSLCAGFEEGGVDACEYDSGGPLSCKKGGRFYLTGLVSWGDGCARPHKYGVYSNMMKLTPWVRDNIKAP</sequence>
<dbReference type="AlphaFoldDB" id="A0A913Y8P0"/>
<dbReference type="EnsemblMetazoa" id="XM_021060256.2">
    <property type="protein sequence ID" value="XP_020915915.1"/>
    <property type="gene ID" value="LOC110253354"/>
</dbReference>
<dbReference type="SUPFAM" id="SSF50494">
    <property type="entry name" value="Trypsin-like serine proteases"/>
    <property type="match status" value="1"/>
</dbReference>
<evidence type="ECO:0000313" key="7">
    <source>
        <dbReference type="EnsemblMetazoa" id="XP_020915915.1"/>
    </source>
</evidence>
<dbReference type="SMART" id="SM00020">
    <property type="entry name" value="Tryp_SPc"/>
    <property type="match status" value="1"/>
</dbReference>
<keyword evidence="4" id="KW-1015">Disulfide bond</keyword>
<dbReference type="InterPro" id="IPR018114">
    <property type="entry name" value="TRYPSIN_HIS"/>
</dbReference>
<keyword evidence="1" id="KW-0645">Protease</keyword>
<evidence type="ECO:0000313" key="8">
    <source>
        <dbReference type="Proteomes" id="UP000887567"/>
    </source>
</evidence>
<dbReference type="PROSITE" id="PS50240">
    <property type="entry name" value="TRYPSIN_DOM"/>
    <property type="match status" value="1"/>
</dbReference>
<dbReference type="FunFam" id="2.40.10.10:FF:000003">
    <property type="entry name" value="Transmembrane serine protease 3"/>
    <property type="match status" value="1"/>
</dbReference>
<evidence type="ECO:0000256" key="3">
    <source>
        <dbReference type="ARBA" id="ARBA00022825"/>
    </source>
</evidence>
<accession>A0A913Y8P0</accession>
<dbReference type="InterPro" id="IPR001314">
    <property type="entry name" value="Peptidase_S1A"/>
</dbReference>
<dbReference type="InterPro" id="IPR001254">
    <property type="entry name" value="Trypsin_dom"/>
</dbReference>
<dbReference type="OMA" id="WCATEYE"/>
<organism evidence="7 8">
    <name type="scientific">Exaiptasia diaphana</name>
    <name type="common">Tropical sea anemone</name>
    <name type="synonym">Aiptasia pulchella</name>
    <dbReference type="NCBI Taxonomy" id="2652724"/>
    <lineage>
        <taxon>Eukaryota</taxon>
        <taxon>Metazoa</taxon>
        <taxon>Cnidaria</taxon>
        <taxon>Anthozoa</taxon>
        <taxon>Hexacorallia</taxon>
        <taxon>Actiniaria</taxon>
        <taxon>Aiptasiidae</taxon>
        <taxon>Exaiptasia</taxon>
    </lineage>
</organism>